<keyword evidence="1" id="KW-0378">Hydrolase</keyword>
<dbReference type="OrthoDB" id="123525at2"/>
<keyword evidence="1" id="KW-0547">Nucleotide-binding</keyword>
<dbReference type="GO" id="GO:0004386">
    <property type="term" value="F:helicase activity"/>
    <property type="evidence" value="ECO:0007669"/>
    <property type="project" value="UniProtKB-KW"/>
</dbReference>
<dbReference type="STRING" id="265719.SAMN04488509_1022"/>
<gene>
    <name evidence="1" type="ORF">SAMN04488509_1022</name>
</gene>
<name>A0A1G6TW66_9GAMM</name>
<evidence type="ECO:0000313" key="1">
    <source>
        <dbReference type="EMBL" id="SDD32607.1"/>
    </source>
</evidence>
<dbReference type="EMBL" id="FNAG01000002">
    <property type="protein sequence ID" value="SDD32607.1"/>
    <property type="molecule type" value="Genomic_DNA"/>
</dbReference>
<proteinExistence type="predicted"/>
<evidence type="ECO:0000313" key="2">
    <source>
        <dbReference type="Proteomes" id="UP000199603"/>
    </source>
</evidence>
<sequence>MTGAGGYLTAVDKASARDLERLAQVAKKRGRAGDPPGADTRPEVIVRKGRIHESADAAEVALLAKGLPFYARGDVLVRLTFGAKTAGVRRDDSLPSLVPASGPMLLEAFEASARFVAAFKLKDGTTEIRPVGCPPQLPAVYLGRVGRWQVQPVRAVACVPVVHPDGTIVREGYDARSRAVVCSSEDWGAIPTKPTKSEAEAALLPLRALLGGFVFVDPSDEATAIAAMLSAVLRPSLSTCPGFGFTAPVRGSGKSKLADVCAVLATGRPSAAVSWPPKEEEAEKRLGATLLAGDPVVCLDNLETPLRSAALNSAMTQSEVAIRVLGSSSMPRVQVASLFLATGNNLVIQGDLSRRFLVCHIDPGIERPETREFKFCPVARARQERVPLVRALLTIAMWGRTVEAQRPPLGSFEDWSRRVRDPLIALGMADPCACLDTLHRDDPEREAAVEVLTEWRRAFSDRAVSVADAIVEAGRDGPLRGALDAVAGGPGGINPRRLGKYLGRQRDRMFGSLVVRHRRDVIGNTGLWVVEDRRRTGLPEMDSATHGKASGYETVRG</sequence>
<protein>
    <submittedName>
        <fullName evidence="1">Putative DNA primase/helicase</fullName>
    </submittedName>
</protein>
<dbReference type="AlphaFoldDB" id="A0A1G6TW66"/>
<reference evidence="1 2" key="1">
    <citation type="submission" date="2016-10" db="EMBL/GenBank/DDBJ databases">
        <authorList>
            <person name="de Groot N.N."/>
        </authorList>
    </citation>
    <scope>NUCLEOTIDE SEQUENCE [LARGE SCALE GENOMIC DNA]</scope>
    <source>
        <strain evidence="1 2">DSM 16957</strain>
    </source>
</reference>
<keyword evidence="2" id="KW-1185">Reference proteome</keyword>
<keyword evidence="1" id="KW-0347">Helicase</keyword>
<dbReference type="RefSeq" id="WP_091239496.1">
    <property type="nucleotide sequence ID" value="NZ_FNAG01000002.1"/>
</dbReference>
<keyword evidence="1" id="KW-0067">ATP-binding</keyword>
<organism evidence="1 2">
    <name type="scientific">Aquimonas voraii</name>
    <dbReference type="NCBI Taxonomy" id="265719"/>
    <lineage>
        <taxon>Bacteria</taxon>
        <taxon>Pseudomonadati</taxon>
        <taxon>Pseudomonadota</taxon>
        <taxon>Gammaproteobacteria</taxon>
        <taxon>Lysobacterales</taxon>
        <taxon>Lysobacteraceae</taxon>
        <taxon>Aquimonas</taxon>
    </lineage>
</organism>
<dbReference type="Proteomes" id="UP000199603">
    <property type="component" value="Unassembled WGS sequence"/>
</dbReference>
<accession>A0A1G6TW66</accession>